<evidence type="ECO:0000313" key="5">
    <source>
        <dbReference type="Proteomes" id="UP000325933"/>
    </source>
</evidence>
<keyword evidence="2" id="KW-0560">Oxidoreductase</keyword>
<dbReference type="PANTHER" id="PTHR43477">
    <property type="entry name" value="DIHYDROANTICAPSIN 7-DEHYDROGENASE"/>
    <property type="match status" value="1"/>
</dbReference>
<evidence type="ECO:0000313" key="3">
    <source>
        <dbReference type="EMBL" id="KAA9021434.1"/>
    </source>
</evidence>
<evidence type="ECO:0000256" key="2">
    <source>
        <dbReference type="ARBA" id="ARBA00023002"/>
    </source>
</evidence>
<sequence>MPLANKRAIIIGGGSGIGLEVARQAIAQDAHVVIGGRNEARLATALSELGSCASAHPVDTSDKPSIRAFFDRVGAFDHLFISAASYTLGPIDQISDEDAESPFRSKFWGQYWTVRDALPYLAPDGSITLMAGAAGARPIKGIPAYVACNSAIEGLARALAVDLSPIRVNCISPGTIDGHLWRQRPAEIREAAFDSYRDMSVVGRPGTEKEVASTVLFLMQNGFVTGSTLYPDGGFVLR</sequence>
<protein>
    <submittedName>
        <fullName evidence="4">SDR family oxidoreductase</fullName>
    </submittedName>
</protein>
<reference evidence="5 6" key="1">
    <citation type="submission" date="2019-09" db="EMBL/GenBank/DDBJ databases">
        <authorList>
            <person name="Feng G."/>
        </authorList>
    </citation>
    <scope>NUCLEOTIDE SEQUENCE [LARGE SCALE GENOMIC DNA]</scope>
    <source>
        <strain evidence="4 5">KACC 19283</strain>
        <strain evidence="3 6">KACC 19284</strain>
    </source>
</reference>
<dbReference type="EMBL" id="VYQB01000001">
    <property type="protein sequence ID" value="KAA9021434.1"/>
    <property type="molecule type" value="Genomic_DNA"/>
</dbReference>
<dbReference type="InterPro" id="IPR002347">
    <property type="entry name" value="SDR_fam"/>
</dbReference>
<dbReference type="GO" id="GO:0016491">
    <property type="term" value="F:oxidoreductase activity"/>
    <property type="evidence" value="ECO:0007669"/>
    <property type="project" value="UniProtKB-KW"/>
</dbReference>
<evidence type="ECO:0000313" key="4">
    <source>
        <dbReference type="EMBL" id="KAA9033796.1"/>
    </source>
</evidence>
<gene>
    <name evidence="4" type="ORF">F4U95_01695</name>
    <name evidence="3" type="ORF">F4U96_01695</name>
</gene>
<dbReference type="Proteomes" id="UP000326364">
    <property type="component" value="Unassembled WGS sequence"/>
</dbReference>
<comment type="caution">
    <text evidence="4">The sequence shown here is derived from an EMBL/GenBank/DDBJ whole genome shotgun (WGS) entry which is preliminary data.</text>
</comment>
<dbReference type="Gene3D" id="3.40.50.720">
    <property type="entry name" value="NAD(P)-binding Rossmann-like Domain"/>
    <property type="match status" value="1"/>
</dbReference>
<dbReference type="Proteomes" id="UP000325933">
    <property type="component" value="Unassembled WGS sequence"/>
</dbReference>
<proteinExistence type="inferred from homology"/>
<evidence type="ECO:0000313" key="6">
    <source>
        <dbReference type="Proteomes" id="UP000326364"/>
    </source>
</evidence>
<dbReference type="PRINTS" id="PR00081">
    <property type="entry name" value="GDHRDH"/>
</dbReference>
<dbReference type="EMBL" id="VYQA01000001">
    <property type="protein sequence ID" value="KAA9033796.1"/>
    <property type="molecule type" value="Genomic_DNA"/>
</dbReference>
<dbReference type="AlphaFoldDB" id="A0A5J5ID43"/>
<organism evidence="4 5">
    <name type="scientific">Sphingobium limneticum</name>
    <dbReference type="NCBI Taxonomy" id="1007511"/>
    <lineage>
        <taxon>Bacteria</taxon>
        <taxon>Pseudomonadati</taxon>
        <taxon>Pseudomonadota</taxon>
        <taxon>Alphaproteobacteria</taxon>
        <taxon>Sphingomonadales</taxon>
        <taxon>Sphingomonadaceae</taxon>
        <taxon>Sphingobium</taxon>
    </lineage>
</organism>
<dbReference type="InterPro" id="IPR051122">
    <property type="entry name" value="SDR_DHRS6-like"/>
</dbReference>
<evidence type="ECO:0000256" key="1">
    <source>
        <dbReference type="ARBA" id="ARBA00006484"/>
    </source>
</evidence>
<name>A0A5J5ID43_9SPHN</name>
<accession>A0A5J5ID43</accession>
<dbReference type="RefSeq" id="WP_120253260.1">
    <property type="nucleotide sequence ID" value="NZ_VYPZ01000001.1"/>
</dbReference>
<dbReference type="PANTHER" id="PTHR43477:SF1">
    <property type="entry name" value="DIHYDROANTICAPSIN 7-DEHYDROGENASE"/>
    <property type="match status" value="1"/>
</dbReference>
<dbReference type="InterPro" id="IPR036291">
    <property type="entry name" value="NAD(P)-bd_dom_sf"/>
</dbReference>
<keyword evidence="6" id="KW-1185">Reference proteome</keyword>
<dbReference type="Pfam" id="PF13561">
    <property type="entry name" value="adh_short_C2"/>
    <property type="match status" value="1"/>
</dbReference>
<dbReference type="SUPFAM" id="SSF51735">
    <property type="entry name" value="NAD(P)-binding Rossmann-fold domains"/>
    <property type="match status" value="1"/>
</dbReference>
<comment type="similarity">
    <text evidence="1">Belongs to the short-chain dehydrogenases/reductases (SDR) family.</text>
</comment>